<sequence length="249" mass="29362">MLYFIIAVLILTSIINRYIQKKYNIIPDGVAFRPVNNMHKWGERVILLVGLILAIILYMISYVEYYIIFGYLLILLGFRAFMEYKYDREEKEYLLTTTSVGGIGLLLIISLFIVFQTTTFSETIEDDQMLNLDSIESVEIYNNQSNEDAKELWNQEIVKREAVIENQQMINQIVDELSSIELRKRMINKGDQDNFYRLYFRSTFYSSMVVYDTYLTIDGNAYKVVGNNDFYDLLEEADFDWNKPGEKEE</sequence>
<dbReference type="OrthoDB" id="2455559at2"/>
<dbReference type="Proteomes" id="UP000183988">
    <property type="component" value="Unassembled WGS sequence"/>
</dbReference>
<organism evidence="2 3">
    <name type="scientific">Ornithinibacillus halophilus</name>
    <dbReference type="NCBI Taxonomy" id="930117"/>
    <lineage>
        <taxon>Bacteria</taxon>
        <taxon>Bacillati</taxon>
        <taxon>Bacillota</taxon>
        <taxon>Bacilli</taxon>
        <taxon>Bacillales</taxon>
        <taxon>Bacillaceae</taxon>
        <taxon>Ornithinibacillus</taxon>
    </lineage>
</organism>
<feature type="transmembrane region" description="Helical" evidence="1">
    <location>
        <begin position="41"/>
        <end position="60"/>
    </location>
</feature>
<reference evidence="2 3" key="1">
    <citation type="submission" date="2016-11" db="EMBL/GenBank/DDBJ databases">
        <authorList>
            <person name="Jaros S."/>
            <person name="Januszkiewicz K."/>
            <person name="Wedrychowicz H."/>
        </authorList>
    </citation>
    <scope>NUCLEOTIDE SEQUENCE [LARGE SCALE GENOMIC DNA]</scope>
    <source>
        <strain evidence="2 3">IBRC-M 10683</strain>
    </source>
</reference>
<keyword evidence="1" id="KW-0812">Transmembrane</keyword>
<evidence type="ECO:0000313" key="3">
    <source>
        <dbReference type="Proteomes" id="UP000183988"/>
    </source>
</evidence>
<dbReference type="AlphaFoldDB" id="A0A1M5FSI9"/>
<keyword evidence="1" id="KW-0472">Membrane</keyword>
<name>A0A1M5FSI9_9BACI</name>
<evidence type="ECO:0000256" key="1">
    <source>
        <dbReference type="SAM" id="Phobius"/>
    </source>
</evidence>
<keyword evidence="1" id="KW-1133">Transmembrane helix</keyword>
<proteinExistence type="predicted"/>
<evidence type="ECO:0008006" key="4">
    <source>
        <dbReference type="Google" id="ProtNLM"/>
    </source>
</evidence>
<dbReference type="Pfam" id="PF13789">
    <property type="entry name" value="DUF4181"/>
    <property type="match status" value="1"/>
</dbReference>
<accession>A0A1M5FSI9</accession>
<dbReference type="EMBL" id="FQVW01000010">
    <property type="protein sequence ID" value="SHF94436.1"/>
    <property type="molecule type" value="Genomic_DNA"/>
</dbReference>
<dbReference type="RefSeq" id="WP_072889179.1">
    <property type="nucleotide sequence ID" value="NZ_FQVW01000010.1"/>
</dbReference>
<protein>
    <recommendedName>
        <fullName evidence="4">DUF4181 domain-containing protein</fullName>
    </recommendedName>
</protein>
<evidence type="ECO:0000313" key="2">
    <source>
        <dbReference type="EMBL" id="SHF94436.1"/>
    </source>
</evidence>
<feature type="transmembrane region" description="Helical" evidence="1">
    <location>
        <begin position="94"/>
        <end position="115"/>
    </location>
</feature>
<gene>
    <name evidence="2" type="ORF">SAMN05216225_10104</name>
</gene>
<keyword evidence="3" id="KW-1185">Reference proteome</keyword>
<dbReference type="InterPro" id="IPR025441">
    <property type="entry name" value="DUF4181"/>
</dbReference>